<evidence type="ECO:0000313" key="2">
    <source>
        <dbReference type="EMBL" id="MFD2693884.1"/>
    </source>
</evidence>
<accession>A0ABW5S486</accession>
<dbReference type="PROSITE" id="PS51257">
    <property type="entry name" value="PROKAR_LIPOPROTEIN"/>
    <property type="match status" value="1"/>
</dbReference>
<keyword evidence="3" id="KW-1185">Reference proteome</keyword>
<feature type="transmembrane region" description="Helical" evidence="1">
    <location>
        <begin position="140"/>
        <end position="157"/>
    </location>
</feature>
<keyword evidence="1" id="KW-0472">Membrane</keyword>
<protein>
    <submittedName>
        <fullName evidence="2">Uncharacterized protein</fullName>
    </submittedName>
</protein>
<keyword evidence="1" id="KW-0812">Transmembrane</keyword>
<comment type="caution">
    <text evidence="2">The sequence shown here is derived from an EMBL/GenBank/DDBJ whole genome shotgun (WGS) entry which is preliminary data.</text>
</comment>
<reference evidence="3" key="1">
    <citation type="journal article" date="2019" name="Int. J. Syst. Evol. Microbiol.">
        <title>The Global Catalogue of Microorganisms (GCM) 10K type strain sequencing project: providing services to taxonomists for standard genome sequencing and annotation.</title>
        <authorList>
            <consortium name="The Broad Institute Genomics Platform"/>
            <consortium name="The Broad Institute Genome Sequencing Center for Infectious Disease"/>
            <person name="Wu L."/>
            <person name="Ma J."/>
        </authorList>
    </citation>
    <scope>NUCLEOTIDE SEQUENCE [LARGE SCALE GENOMIC DNA]</scope>
    <source>
        <strain evidence="3">TISTR 2466</strain>
    </source>
</reference>
<evidence type="ECO:0000313" key="3">
    <source>
        <dbReference type="Proteomes" id="UP001597399"/>
    </source>
</evidence>
<evidence type="ECO:0000256" key="1">
    <source>
        <dbReference type="SAM" id="Phobius"/>
    </source>
</evidence>
<sequence>MKQTDKGILFFTVPVAVLMVTTSCFGILCSDVYAKETISWYAQTIGQDLSNLLVVVPLLLFSSFFASKGNKVGIFVWLGTMITNIYSFVIYCFAIHFNFLFLFYCAILGLSIYSVLYFFYRNKKVSFKSWFKNHAPVKSVSSFLIVIASVFALLWLSDSLPEIVTNKTPESITEAGLLSNPVHVLDFSFYLPFMVLSGVFLMKKRSIGYILAPPMILFAGMTAMNIIALMAASMWILRENTWPQMIIFSTVAWICFFFFALMLRQLKNEEKHTI</sequence>
<feature type="transmembrane region" description="Helical" evidence="1">
    <location>
        <begin position="187"/>
        <end position="203"/>
    </location>
</feature>
<dbReference type="RefSeq" id="WP_253061236.1">
    <property type="nucleotide sequence ID" value="NZ_JAMXWM010000008.1"/>
</dbReference>
<feature type="transmembrane region" description="Helical" evidence="1">
    <location>
        <begin position="7"/>
        <end position="29"/>
    </location>
</feature>
<dbReference type="Proteomes" id="UP001597399">
    <property type="component" value="Unassembled WGS sequence"/>
</dbReference>
<feature type="transmembrane region" description="Helical" evidence="1">
    <location>
        <begin position="242"/>
        <end position="263"/>
    </location>
</feature>
<dbReference type="EMBL" id="JBHUMQ010000023">
    <property type="protein sequence ID" value="MFD2693884.1"/>
    <property type="molecule type" value="Genomic_DNA"/>
</dbReference>
<feature type="transmembrane region" description="Helical" evidence="1">
    <location>
        <begin position="74"/>
        <end position="95"/>
    </location>
</feature>
<organism evidence="2 3">
    <name type="scientific">Sporolactobacillus shoreicorticis</name>
    <dbReference type="NCBI Taxonomy" id="1923877"/>
    <lineage>
        <taxon>Bacteria</taxon>
        <taxon>Bacillati</taxon>
        <taxon>Bacillota</taxon>
        <taxon>Bacilli</taxon>
        <taxon>Bacillales</taxon>
        <taxon>Sporolactobacillaceae</taxon>
        <taxon>Sporolactobacillus</taxon>
    </lineage>
</organism>
<gene>
    <name evidence="2" type="ORF">ACFSUE_09640</name>
</gene>
<feature type="transmembrane region" description="Helical" evidence="1">
    <location>
        <begin position="215"/>
        <end position="236"/>
    </location>
</feature>
<feature type="transmembrane region" description="Helical" evidence="1">
    <location>
        <begin position="49"/>
        <end position="67"/>
    </location>
</feature>
<keyword evidence="1" id="KW-1133">Transmembrane helix</keyword>
<feature type="transmembrane region" description="Helical" evidence="1">
    <location>
        <begin position="101"/>
        <end position="120"/>
    </location>
</feature>
<proteinExistence type="predicted"/>
<name>A0ABW5S486_9BACL</name>